<name>A0A4U6XS46_9PEZI</name>
<dbReference type="Proteomes" id="UP000310108">
    <property type="component" value="Unassembled WGS sequence"/>
</dbReference>
<proteinExistence type="predicted"/>
<evidence type="ECO:0000313" key="1">
    <source>
        <dbReference type="EMBL" id="TKW58710.1"/>
    </source>
</evidence>
<dbReference type="EMBL" id="PJEX01000020">
    <property type="protein sequence ID" value="TKW58710.1"/>
    <property type="molecule type" value="Genomic_DNA"/>
</dbReference>
<dbReference type="STRING" id="1306861.A0A4U6XS46"/>
<reference evidence="1 2" key="1">
    <citation type="journal article" date="2019" name="PLoS ONE">
        <title>Comparative genome analysis indicates high evolutionary potential of pathogenicity genes in Colletotrichum tanaceti.</title>
        <authorList>
            <person name="Lelwala R.V."/>
            <person name="Korhonen P.K."/>
            <person name="Young N.D."/>
            <person name="Scott J.B."/>
            <person name="Ades P.A."/>
            <person name="Gasser R.B."/>
            <person name="Taylor P.W.J."/>
        </authorList>
    </citation>
    <scope>NUCLEOTIDE SEQUENCE [LARGE SCALE GENOMIC DNA]</scope>
    <source>
        <strain evidence="1">BRIP57314</strain>
    </source>
</reference>
<organism evidence="1 2">
    <name type="scientific">Colletotrichum tanaceti</name>
    <dbReference type="NCBI Taxonomy" id="1306861"/>
    <lineage>
        <taxon>Eukaryota</taxon>
        <taxon>Fungi</taxon>
        <taxon>Dikarya</taxon>
        <taxon>Ascomycota</taxon>
        <taxon>Pezizomycotina</taxon>
        <taxon>Sordariomycetes</taxon>
        <taxon>Hypocreomycetidae</taxon>
        <taxon>Glomerellales</taxon>
        <taxon>Glomerellaceae</taxon>
        <taxon>Colletotrichum</taxon>
        <taxon>Colletotrichum destructivum species complex</taxon>
    </lineage>
</organism>
<keyword evidence="2" id="KW-1185">Reference proteome</keyword>
<sequence length="238" mass="26259">MYGLYVTKTTPLVCQRRLQNSQRPVHGSPPCFPTTQGLEVQKQSRSGTNHTFHLAACSRGSLTSRRHGASCAEIFPQREGVAAVPLLVDARLFSFRRSTSQARGTRWASLSLKAFPWARLNDTHTIPLYTHNEAAWLLGRPAPPAVAAQEEVSRSLNLRDPALVTAHVLPPLGWSILRFEVTAEAATMIHAAKLRYFALGMSAPFMEAILADDPVKLPESAVDRPHVVFEPRNDDVFG</sequence>
<comment type="caution">
    <text evidence="1">The sequence shown here is derived from an EMBL/GenBank/DDBJ whole genome shotgun (WGS) entry which is preliminary data.</text>
</comment>
<dbReference type="Gene3D" id="2.60.40.420">
    <property type="entry name" value="Cupredoxins - blue copper proteins"/>
    <property type="match status" value="1"/>
</dbReference>
<dbReference type="InterPro" id="IPR008972">
    <property type="entry name" value="Cupredoxin"/>
</dbReference>
<dbReference type="AlphaFoldDB" id="A0A4U6XS46"/>
<dbReference type="SUPFAM" id="SSF49503">
    <property type="entry name" value="Cupredoxins"/>
    <property type="match status" value="1"/>
</dbReference>
<protein>
    <submittedName>
        <fullName evidence="1">Uncharacterized protein</fullName>
    </submittedName>
</protein>
<gene>
    <name evidence="1" type="ORF">CTA1_3154</name>
</gene>
<evidence type="ECO:0000313" key="2">
    <source>
        <dbReference type="Proteomes" id="UP000310108"/>
    </source>
</evidence>
<accession>A0A4U6XS46</accession>